<gene>
    <name evidence="7" type="ORF">AU468_04880</name>
</gene>
<keyword evidence="2 5" id="KW-0645">Protease</keyword>
<evidence type="ECO:0000256" key="1">
    <source>
        <dbReference type="ARBA" id="ARBA00011073"/>
    </source>
</evidence>
<dbReference type="Proteomes" id="UP000237350">
    <property type="component" value="Unassembled WGS sequence"/>
</dbReference>
<comment type="caution">
    <text evidence="7">The sequence shown here is derived from an EMBL/GenBank/DDBJ whole genome shotgun (WGS) entry which is preliminary data.</text>
</comment>
<dbReference type="PROSITE" id="PS51257">
    <property type="entry name" value="PROKAR_LIPOPROTEIN"/>
    <property type="match status" value="1"/>
</dbReference>
<dbReference type="InterPro" id="IPR022398">
    <property type="entry name" value="Peptidase_S8_His-AS"/>
</dbReference>
<evidence type="ECO:0000256" key="5">
    <source>
        <dbReference type="PROSITE-ProRule" id="PRU01240"/>
    </source>
</evidence>
<dbReference type="InterPro" id="IPR000209">
    <property type="entry name" value="Peptidase_S8/S53_dom"/>
</dbReference>
<feature type="domain" description="Peptidase S8/S53" evidence="6">
    <location>
        <begin position="90"/>
        <end position="363"/>
    </location>
</feature>
<evidence type="ECO:0000256" key="3">
    <source>
        <dbReference type="ARBA" id="ARBA00022801"/>
    </source>
</evidence>
<proteinExistence type="inferred from homology"/>
<dbReference type="GO" id="GO:0004252">
    <property type="term" value="F:serine-type endopeptidase activity"/>
    <property type="evidence" value="ECO:0007669"/>
    <property type="project" value="UniProtKB-UniRule"/>
</dbReference>
<protein>
    <recommendedName>
        <fullName evidence="6">Peptidase S8/S53 domain-containing protein</fullName>
    </recommendedName>
</protein>
<keyword evidence="8" id="KW-1185">Reference proteome</keyword>
<keyword evidence="3 5" id="KW-0378">Hydrolase</keyword>
<feature type="active site" description="Charge relay system" evidence="5">
    <location>
        <position position="96"/>
    </location>
</feature>
<evidence type="ECO:0000313" key="7">
    <source>
        <dbReference type="EMBL" id="POR03583.1"/>
    </source>
</evidence>
<name>A0A2S4JVR6_9SPIO</name>
<dbReference type="PANTHER" id="PTHR43806:SF11">
    <property type="entry name" value="CEREVISIN-RELATED"/>
    <property type="match status" value="1"/>
</dbReference>
<keyword evidence="4 5" id="KW-0720">Serine protease</keyword>
<evidence type="ECO:0000256" key="4">
    <source>
        <dbReference type="ARBA" id="ARBA00022825"/>
    </source>
</evidence>
<dbReference type="EMBL" id="LPWH01000052">
    <property type="protein sequence ID" value="POR03583.1"/>
    <property type="molecule type" value="Genomic_DNA"/>
</dbReference>
<dbReference type="InterPro" id="IPR023828">
    <property type="entry name" value="Peptidase_S8_Ser-AS"/>
</dbReference>
<dbReference type="SUPFAM" id="SSF52743">
    <property type="entry name" value="Subtilisin-like"/>
    <property type="match status" value="1"/>
</dbReference>
<dbReference type="PANTHER" id="PTHR43806">
    <property type="entry name" value="PEPTIDASE S8"/>
    <property type="match status" value="1"/>
</dbReference>
<dbReference type="InterPro" id="IPR036852">
    <property type="entry name" value="Peptidase_S8/S53_dom_sf"/>
</dbReference>
<feature type="active site" description="Charge relay system" evidence="5">
    <location>
        <position position="315"/>
    </location>
</feature>
<dbReference type="GO" id="GO:0006508">
    <property type="term" value="P:proteolysis"/>
    <property type="evidence" value="ECO:0007669"/>
    <property type="project" value="UniProtKB-KW"/>
</dbReference>
<dbReference type="Pfam" id="PF00082">
    <property type="entry name" value="Peptidase_S8"/>
    <property type="match status" value="1"/>
</dbReference>
<organism evidence="7 8">
    <name type="scientific">Alkalispirochaeta sphaeroplastigenens</name>
    <dbReference type="NCBI Taxonomy" id="1187066"/>
    <lineage>
        <taxon>Bacteria</taxon>
        <taxon>Pseudomonadati</taxon>
        <taxon>Spirochaetota</taxon>
        <taxon>Spirochaetia</taxon>
        <taxon>Spirochaetales</taxon>
        <taxon>Spirochaetaceae</taxon>
        <taxon>Alkalispirochaeta</taxon>
    </lineage>
</organism>
<evidence type="ECO:0000313" key="8">
    <source>
        <dbReference type="Proteomes" id="UP000237350"/>
    </source>
</evidence>
<dbReference type="InterPro" id="IPR050131">
    <property type="entry name" value="Peptidase_S8_subtilisin-like"/>
</dbReference>
<dbReference type="PRINTS" id="PR00723">
    <property type="entry name" value="SUBTILISIN"/>
</dbReference>
<dbReference type="AlphaFoldDB" id="A0A2S4JVR6"/>
<evidence type="ECO:0000256" key="2">
    <source>
        <dbReference type="ARBA" id="ARBA00022670"/>
    </source>
</evidence>
<comment type="similarity">
    <text evidence="1 5">Belongs to the peptidase S8 family.</text>
</comment>
<dbReference type="PROSITE" id="PS00137">
    <property type="entry name" value="SUBTILASE_HIS"/>
    <property type="match status" value="1"/>
</dbReference>
<dbReference type="PROSITE" id="PS51892">
    <property type="entry name" value="SUBTILASE"/>
    <property type="match status" value="1"/>
</dbReference>
<accession>A0A2S4JVR6</accession>
<reference evidence="8" key="1">
    <citation type="submission" date="2015-12" db="EMBL/GenBank/DDBJ databases">
        <authorList>
            <person name="Lodha T.D."/>
            <person name="Chintalapati S."/>
            <person name="Chintalapati V.R."/>
            <person name="Sravanthi T."/>
        </authorList>
    </citation>
    <scope>NUCLEOTIDE SEQUENCE [LARGE SCALE GENOMIC DNA]</scope>
    <source>
        <strain evidence="8">JC133</strain>
    </source>
</reference>
<dbReference type="Gene3D" id="3.40.50.200">
    <property type="entry name" value="Peptidase S8/S53 domain"/>
    <property type="match status" value="1"/>
</dbReference>
<dbReference type="PROSITE" id="PS00138">
    <property type="entry name" value="SUBTILASE_SER"/>
    <property type="match status" value="1"/>
</dbReference>
<feature type="active site" description="Charge relay system" evidence="5">
    <location>
        <position position="132"/>
    </location>
</feature>
<sequence length="487" mass="51146">MYIKKVEQKDPRPGRTPLFLLFLVVLLAGVGGCGDLPFSAGDPLAGDPVSVEPDEEWYKSGLLWHLERINAPRAWRVVAEQEVLGRTSPVVLAVVDSAIDQDHEDLRDVISEAGAVFLGGEAASGPAPPHDHGSHVAGLAGALGGNGTGVVGASFNGYRRVLMPLLPVTVLSRQGDGTVADLAEGIYYAAGGRPGSWGHRPDRPAGVINLSLGIASLRGLSREALHGAVRFAAERDVVLVAAAGNNQLGGLSRVDYPARFPEVIAVGALDQGNNRAGFSHYGEDLELMAPGVQLTSTVPGDDPPGSQYKEMSGTSMAAPLVSAVAAMMRVVNPRLPAERIRQILGETARDLGTPGRNEQFGFGLVDAGAAVLRAAGEGSASLRMSVSSAGGADGAFVPSREDLRWNSEGLSRVALVPAGEVLQDSQKLEELTRELSERRGIVFDPPGGSILRGEVPVGEEGESLLEYLNAHPLVEIAFQDERIRVSP</sequence>
<evidence type="ECO:0000259" key="6">
    <source>
        <dbReference type="Pfam" id="PF00082"/>
    </source>
</evidence>
<dbReference type="InterPro" id="IPR015500">
    <property type="entry name" value="Peptidase_S8_subtilisin-rel"/>
</dbReference>